<gene>
    <name evidence="7" type="primary">msrB</name>
    <name evidence="8" type="synonym">msrA</name>
    <name evidence="10" type="ordered locus">MROS_2044</name>
</gene>
<feature type="active site" evidence="8">
    <location>
        <position position="40"/>
    </location>
</feature>
<dbReference type="PANTHER" id="PTHR43774">
    <property type="entry name" value="PEPTIDE METHIONINE SULFOXIDE REDUCTASE"/>
    <property type="match status" value="1"/>
</dbReference>
<dbReference type="EC" id="1.8.4.12" evidence="7"/>
<evidence type="ECO:0000256" key="2">
    <source>
        <dbReference type="ARBA" id="ARBA00023268"/>
    </source>
</evidence>
<comment type="catalytic activity">
    <reaction evidence="4 8">
        <text>L-methionyl-[protein] + [thioredoxin]-disulfide + H2O = L-methionyl-(S)-S-oxide-[protein] + [thioredoxin]-dithiol</text>
        <dbReference type="Rhea" id="RHEA:14217"/>
        <dbReference type="Rhea" id="RHEA-COMP:10698"/>
        <dbReference type="Rhea" id="RHEA-COMP:10700"/>
        <dbReference type="Rhea" id="RHEA-COMP:12313"/>
        <dbReference type="Rhea" id="RHEA-COMP:12315"/>
        <dbReference type="ChEBI" id="CHEBI:15377"/>
        <dbReference type="ChEBI" id="CHEBI:16044"/>
        <dbReference type="ChEBI" id="CHEBI:29950"/>
        <dbReference type="ChEBI" id="CHEBI:44120"/>
        <dbReference type="ChEBI" id="CHEBI:50058"/>
        <dbReference type="EC" id="1.8.4.11"/>
    </reaction>
</comment>
<dbReference type="STRING" id="1191523.MROS_2044"/>
<evidence type="ECO:0000256" key="6">
    <source>
        <dbReference type="ARBA" id="ARBA00048782"/>
    </source>
</evidence>
<comment type="function">
    <text evidence="3 8">Has an important function as a repair enzyme for proteins that have been inactivated by oxidation. Catalyzes the reversible oxidation-reduction of methionine sulfoxide in proteins to methionine.</text>
</comment>
<keyword evidence="11" id="KW-1185">Reference proteome</keyword>
<feature type="active site" description="Nucleophile" evidence="7">
    <location>
        <position position="323"/>
    </location>
</feature>
<dbReference type="Pfam" id="PF01625">
    <property type="entry name" value="PMSR"/>
    <property type="match status" value="1"/>
</dbReference>
<dbReference type="Pfam" id="PF01641">
    <property type="entry name" value="SelR"/>
    <property type="match status" value="1"/>
</dbReference>
<dbReference type="InterPro" id="IPR002569">
    <property type="entry name" value="Met_Sox_Rdtase_MsrA_dom"/>
</dbReference>
<evidence type="ECO:0000256" key="4">
    <source>
        <dbReference type="ARBA" id="ARBA00047806"/>
    </source>
</evidence>
<reference evidence="10 11" key="1">
    <citation type="journal article" date="2013" name="PLoS ONE">
        <title>Genomic analysis of Melioribacter roseus, facultatively anaerobic organotrophic bacterium representing a novel deep lineage within Bacteriodetes/Chlorobi group.</title>
        <authorList>
            <person name="Kadnikov V.V."/>
            <person name="Mardanov A.V."/>
            <person name="Podosokorskaya O.A."/>
            <person name="Gavrilov S.N."/>
            <person name="Kublanov I.V."/>
            <person name="Beletsky A.V."/>
            <person name="Bonch-Osmolovskaya E.A."/>
            <person name="Ravin N.V."/>
        </authorList>
    </citation>
    <scope>NUCLEOTIDE SEQUENCE [LARGE SCALE GENOMIC DNA]</scope>
    <source>
        <strain evidence="11">JCM 17771 / P3M-2</strain>
    </source>
</reference>
<dbReference type="PANTHER" id="PTHR43774:SF1">
    <property type="entry name" value="PEPTIDE METHIONINE SULFOXIDE REDUCTASE MSRA 2"/>
    <property type="match status" value="1"/>
</dbReference>
<evidence type="ECO:0000256" key="5">
    <source>
        <dbReference type="ARBA" id="ARBA00048488"/>
    </source>
</evidence>
<dbReference type="InterPro" id="IPR011057">
    <property type="entry name" value="Mss4-like_sf"/>
</dbReference>
<keyword evidence="1 7" id="KW-0560">Oxidoreductase</keyword>
<proteinExistence type="inferred from homology"/>
<dbReference type="SUPFAM" id="SSF51316">
    <property type="entry name" value="Mss4-like"/>
    <property type="match status" value="1"/>
</dbReference>
<accession>I6Z7Y3</accession>
<dbReference type="SUPFAM" id="SSF55068">
    <property type="entry name" value="Peptide methionine sulfoxide reductase"/>
    <property type="match status" value="1"/>
</dbReference>
<dbReference type="RefSeq" id="WP_014856707.1">
    <property type="nucleotide sequence ID" value="NC_018178.1"/>
</dbReference>
<dbReference type="FunFam" id="2.170.150.20:FF:000003">
    <property type="entry name" value="Peptide methionine sulfoxide reductase MsrB"/>
    <property type="match status" value="1"/>
</dbReference>
<comment type="similarity">
    <text evidence="8">Belongs to the MsrA Met sulfoxide reductase family.</text>
</comment>
<dbReference type="NCBIfam" id="TIGR00357">
    <property type="entry name" value="peptide-methionine (R)-S-oxide reductase MsrB"/>
    <property type="match status" value="1"/>
</dbReference>
<organism evidence="10 11">
    <name type="scientific">Melioribacter roseus (strain DSM 23840 / JCM 17771 / VKM B-2668 / P3M-2)</name>
    <dbReference type="NCBI Taxonomy" id="1191523"/>
    <lineage>
        <taxon>Bacteria</taxon>
        <taxon>Pseudomonadati</taxon>
        <taxon>Ignavibacteriota</taxon>
        <taxon>Ignavibacteria</taxon>
        <taxon>Ignavibacteriales</taxon>
        <taxon>Melioribacteraceae</taxon>
        <taxon>Melioribacter</taxon>
    </lineage>
</organism>
<dbReference type="HAMAP" id="MF_01400">
    <property type="entry name" value="MsrB"/>
    <property type="match status" value="1"/>
</dbReference>
<dbReference type="PATRIC" id="fig|1191523.3.peg.2161"/>
<dbReference type="Gene3D" id="2.170.150.20">
    <property type="entry name" value="Peptide methionine sulfoxide reductase"/>
    <property type="match status" value="1"/>
</dbReference>
<evidence type="ECO:0000256" key="8">
    <source>
        <dbReference type="HAMAP-Rule" id="MF_01401"/>
    </source>
</evidence>
<dbReference type="GO" id="GO:0008113">
    <property type="term" value="F:peptide-methionine (S)-S-oxide reductase activity"/>
    <property type="evidence" value="ECO:0007669"/>
    <property type="project" value="UniProtKB-UniRule"/>
</dbReference>
<evidence type="ECO:0000313" key="10">
    <source>
        <dbReference type="EMBL" id="AFN75275.1"/>
    </source>
</evidence>
<evidence type="ECO:0000259" key="9">
    <source>
        <dbReference type="PROSITE" id="PS51790"/>
    </source>
</evidence>
<dbReference type="HAMAP" id="MF_01401">
    <property type="entry name" value="MsrA"/>
    <property type="match status" value="1"/>
</dbReference>
<name>I6Z7Y3_MELRP</name>
<dbReference type="GO" id="GO:0033744">
    <property type="term" value="F:L-methionine:thioredoxin-disulfide S-oxidoreductase activity"/>
    <property type="evidence" value="ECO:0007669"/>
    <property type="project" value="RHEA"/>
</dbReference>
<comment type="catalytic activity">
    <reaction evidence="6 8">
        <text>[thioredoxin]-disulfide + L-methionine + H2O = L-methionine (S)-S-oxide + [thioredoxin]-dithiol</text>
        <dbReference type="Rhea" id="RHEA:19993"/>
        <dbReference type="Rhea" id="RHEA-COMP:10698"/>
        <dbReference type="Rhea" id="RHEA-COMP:10700"/>
        <dbReference type="ChEBI" id="CHEBI:15377"/>
        <dbReference type="ChEBI" id="CHEBI:29950"/>
        <dbReference type="ChEBI" id="CHEBI:50058"/>
        <dbReference type="ChEBI" id="CHEBI:57844"/>
        <dbReference type="ChEBI" id="CHEBI:58772"/>
        <dbReference type="EC" id="1.8.4.11"/>
    </reaction>
</comment>
<dbReference type="eggNOG" id="COG0225">
    <property type="taxonomic scope" value="Bacteria"/>
</dbReference>
<dbReference type="PROSITE" id="PS51790">
    <property type="entry name" value="MSRB"/>
    <property type="match status" value="1"/>
</dbReference>
<dbReference type="EC" id="1.8.4.11" evidence="8"/>
<dbReference type="KEGG" id="mro:MROS_2044"/>
<dbReference type="AlphaFoldDB" id="I6Z7Y3"/>
<dbReference type="EMBL" id="CP003557">
    <property type="protein sequence ID" value="AFN75275.1"/>
    <property type="molecule type" value="Genomic_DNA"/>
</dbReference>
<evidence type="ECO:0000313" key="11">
    <source>
        <dbReference type="Proteomes" id="UP000009011"/>
    </source>
</evidence>
<dbReference type="Proteomes" id="UP000009011">
    <property type="component" value="Chromosome"/>
</dbReference>
<dbReference type="InterPro" id="IPR002579">
    <property type="entry name" value="Met_Sox_Rdtase_MsrB_dom"/>
</dbReference>
<dbReference type="Gene3D" id="3.30.1060.10">
    <property type="entry name" value="Peptide methionine sulphoxide reductase MsrA"/>
    <property type="match status" value="1"/>
</dbReference>
<feature type="domain" description="MsrB" evidence="9">
    <location>
        <begin position="212"/>
        <end position="334"/>
    </location>
</feature>
<dbReference type="NCBIfam" id="TIGR00401">
    <property type="entry name" value="msrA"/>
    <property type="match status" value="1"/>
</dbReference>
<comment type="caution">
    <text evidence="7">Lacks conserved residue(s) required for the propagation of feature annotation.</text>
</comment>
<comment type="catalytic activity">
    <reaction evidence="5 7">
        <text>L-methionyl-[protein] + [thioredoxin]-disulfide + H2O = L-methionyl-(R)-S-oxide-[protein] + [thioredoxin]-dithiol</text>
        <dbReference type="Rhea" id="RHEA:24164"/>
        <dbReference type="Rhea" id="RHEA-COMP:10698"/>
        <dbReference type="Rhea" id="RHEA-COMP:10700"/>
        <dbReference type="Rhea" id="RHEA-COMP:12313"/>
        <dbReference type="Rhea" id="RHEA-COMP:12314"/>
        <dbReference type="ChEBI" id="CHEBI:15377"/>
        <dbReference type="ChEBI" id="CHEBI:16044"/>
        <dbReference type="ChEBI" id="CHEBI:29950"/>
        <dbReference type="ChEBI" id="CHEBI:45764"/>
        <dbReference type="ChEBI" id="CHEBI:50058"/>
        <dbReference type="EC" id="1.8.4.12"/>
    </reaction>
</comment>
<protein>
    <recommendedName>
        <fullName evidence="7 8">Multifunctional fusion protein</fullName>
    </recommendedName>
    <domain>
        <recommendedName>
            <fullName evidence="8">Peptide methionine sulfoxide reductase MsrA</fullName>
            <shortName evidence="8">Protein-methionine-S-oxide reductase</shortName>
            <ecNumber evidence="8">1.8.4.11</ecNumber>
        </recommendedName>
        <alternativeName>
            <fullName evidence="8">Peptide-methionine (S)-S-oxide reductase</fullName>
            <shortName evidence="8">Peptide Met(O) reductase</shortName>
        </alternativeName>
    </domain>
    <domain>
        <recommendedName>
            <fullName evidence="7">Peptide methionine sulfoxide reductase MsrB</fullName>
            <ecNumber evidence="7">1.8.4.12</ecNumber>
        </recommendedName>
        <alternativeName>
            <fullName evidence="7">Peptide-methionine (R)-S-oxide reductase</fullName>
        </alternativeName>
    </domain>
</protein>
<evidence type="ECO:0000256" key="3">
    <source>
        <dbReference type="ARBA" id="ARBA00024679"/>
    </source>
</evidence>
<comment type="similarity">
    <text evidence="7">Belongs to the MsrB Met sulfoxide reductase family.</text>
</comment>
<dbReference type="GO" id="GO:0033743">
    <property type="term" value="F:peptide-methionine (R)-S-oxide reductase activity"/>
    <property type="evidence" value="ECO:0007669"/>
    <property type="project" value="UniProtKB-UniRule"/>
</dbReference>
<dbReference type="InterPro" id="IPR036509">
    <property type="entry name" value="Met_Sox_Rdtase_MsrA_sf"/>
</dbReference>
<dbReference type="HOGENOM" id="CLU_031040_0_1_10"/>
<evidence type="ECO:0000256" key="7">
    <source>
        <dbReference type="HAMAP-Rule" id="MF_01400"/>
    </source>
</evidence>
<evidence type="ECO:0000256" key="1">
    <source>
        <dbReference type="ARBA" id="ARBA00023002"/>
    </source>
</evidence>
<keyword evidence="2" id="KW-0511">Multifunctional enzyme</keyword>
<sequence>MLKLFGIFGLVSLLFTLITTNSDEIKMNKNTETAIFAGGCFWCIEAAFENYEGVIEAVSGYTGGNVDNPTYEEVSTGRTGHYEAVKIVFDPDKVSYSELLNHFWLQIDPTDDYGAFVDKGSQYRSAIFYTNTDQKYIAHFSKEKFEASGIYDDPIVTKILPAKKFYPAEDYHQDYFIKSSMNYKRYKNHSGRNEFLERIWATRLNNDQKYIEKMNKSNLSPLQYKVTQQCSTEPPFQNEYWNNKEKGIYVDVVSGEPLFISADKYDSGTGWPSFTKPLEPHNILEFVDNSFGMTRIELKSRIAKSHLGHVFPDGPKPTGLRYCINSASLRFIPYEKLKEEGYENYIEYLK</sequence>
<dbReference type="eggNOG" id="COG0229">
    <property type="taxonomic scope" value="Bacteria"/>
</dbReference>